<dbReference type="PANTHER" id="PTHR15092:SF22">
    <property type="entry name" value="POLY(A)-SPECIFIC RIBONUCLEASE PNLDC1"/>
    <property type="match status" value="1"/>
</dbReference>
<dbReference type="PANTHER" id="PTHR15092">
    <property type="entry name" value="POLY A -SPECIFIC RIBONUCLEASE/TARGET OF EGR1, MEMBER 1"/>
    <property type="match status" value="1"/>
</dbReference>
<reference evidence="2" key="1">
    <citation type="submission" date="2021-01" db="EMBL/GenBank/DDBJ databases">
        <authorList>
            <person name="Corre E."/>
            <person name="Pelletier E."/>
            <person name="Niang G."/>
            <person name="Scheremetjew M."/>
            <person name="Finn R."/>
            <person name="Kale V."/>
            <person name="Holt S."/>
            <person name="Cochrane G."/>
            <person name="Meng A."/>
            <person name="Brown T."/>
            <person name="Cohen L."/>
        </authorList>
    </citation>
    <scope>NUCLEOTIDE SEQUENCE</scope>
    <source>
        <strain evidence="2">WS</strain>
    </source>
</reference>
<dbReference type="EMBL" id="HBGD01001470">
    <property type="protein sequence ID" value="CAD9077970.1"/>
    <property type="molecule type" value="Transcribed_RNA"/>
</dbReference>
<evidence type="ECO:0000256" key="1">
    <source>
        <dbReference type="ARBA" id="ARBA00008372"/>
    </source>
</evidence>
<organism evidence="2">
    <name type="scientific">Percolomonas cosmopolitus</name>
    <dbReference type="NCBI Taxonomy" id="63605"/>
    <lineage>
        <taxon>Eukaryota</taxon>
        <taxon>Discoba</taxon>
        <taxon>Heterolobosea</taxon>
        <taxon>Tetramitia</taxon>
        <taxon>Eutetramitia</taxon>
        <taxon>Percolomonadidae</taxon>
        <taxon>Percolomonas</taxon>
    </lineage>
</organism>
<dbReference type="InterPro" id="IPR006941">
    <property type="entry name" value="RNase_CAF1"/>
</dbReference>
<dbReference type="Gene3D" id="3.30.420.10">
    <property type="entry name" value="Ribonuclease H-like superfamily/Ribonuclease H"/>
    <property type="match status" value="1"/>
</dbReference>
<protein>
    <submittedName>
        <fullName evidence="2">Uncharacterized protein</fullName>
    </submittedName>
</protein>
<dbReference type="GO" id="GO:0003723">
    <property type="term" value="F:RNA binding"/>
    <property type="evidence" value="ECO:0007669"/>
    <property type="project" value="TreeGrafter"/>
</dbReference>
<dbReference type="GO" id="GO:0000175">
    <property type="term" value="F:3'-5'-RNA exonuclease activity"/>
    <property type="evidence" value="ECO:0007669"/>
    <property type="project" value="TreeGrafter"/>
</dbReference>
<sequence length="508" mass="58191">MSLLSRASSARHLLSLTSLHSLSAIPLKKCIYDDDRHHHFSRHHCRFYSSPSSLHSPASSHYRQMDVTKHNFADAHALFLRHLSSASFLSFDFEFTGLELSYSDRSVYNESLDARYEKLRKAVQRFVPLQMGICLWEKKGGNASLETTDAGAKESDEPAIDAMNPIDAVKQGSSAYVARSFNFNIFPQYSKVFLVETSALQFLIENQFDFNKVIRDGVPFMNEVECAKQRQGIEAYGKASLQKYTLDKTHSAYQVVQGYLEEVQRFRNTATLGQTRVLTVERSFHLKLLEQEILRRFPDVFPVMDKTRECVVLHFVDESIKERIIHEEKEKKLARLEHRNGLTRIINSIIESRTPIVCHNGMYDLLYLYHHFIRPLPLVCSDFKSQLHEAFPTIFDTKYIVCNSGEVKKLLGHDTRPETMNLGSLYQYATNNLDTHKGVSVQIPHKFGNCADREVAHEAGYDAFMTGTVMLRFMNHVCKSPYELEKGLKEHSLGNRIAVSNAEYCVAL</sequence>
<accession>A0A7S1KML8</accession>
<proteinExistence type="inferred from homology"/>
<gene>
    <name evidence="2" type="ORF">PCOS0759_LOCUS1202</name>
</gene>
<evidence type="ECO:0000313" key="2">
    <source>
        <dbReference type="EMBL" id="CAD9077970.1"/>
    </source>
</evidence>
<dbReference type="AlphaFoldDB" id="A0A7S1KML8"/>
<dbReference type="InterPro" id="IPR051181">
    <property type="entry name" value="CAF1_poly(A)_ribonucleases"/>
</dbReference>
<dbReference type="InterPro" id="IPR036397">
    <property type="entry name" value="RNaseH_sf"/>
</dbReference>
<dbReference type="SUPFAM" id="SSF53098">
    <property type="entry name" value="Ribonuclease H-like"/>
    <property type="match status" value="1"/>
</dbReference>
<dbReference type="InterPro" id="IPR012337">
    <property type="entry name" value="RNaseH-like_sf"/>
</dbReference>
<name>A0A7S1KML8_9EUKA</name>
<dbReference type="Pfam" id="PF04857">
    <property type="entry name" value="CAF1"/>
    <property type="match status" value="1"/>
</dbReference>
<comment type="similarity">
    <text evidence="1">Belongs to the CAF1 family.</text>
</comment>